<dbReference type="EMBL" id="BAAABZ010000006">
    <property type="protein sequence ID" value="GAA0511726.1"/>
    <property type="molecule type" value="Genomic_DNA"/>
</dbReference>
<comment type="caution">
    <text evidence="2">The sequence shown here is derived from an EMBL/GenBank/DDBJ whole genome shotgun (WGS) entry which is preliminary data.</text>
</comment>
<reference evidence="3" key="1">
    <citation type="journal article" date="2019" name="Int. J. Syst. Evol. Microbiol.">
        <title>The Global Catalogue of Microorganisms (GCM) 10K type strain sequencing project: providing services to taxonomists for standard genome sequencing and annotation.</title>
        <authorList>
            <consortium name="The Broad Institute Genomics Platform"/>
            <consortium name="The Broad Institute Genome Sequencing Center for Infectious Disease"/>
            <person name="Wu L."/>
            <person name="Ma J."/>
        </authorList>
    </citation>
    <scope>NUCLEOTIDE SEQUENCE [LARGE SCALE GENOMIC DNA]</scope>
    <source>
        <strain evidence="3">JCM 5052</strain>
    </source>
</reference>
<evidence type="ECO:0000313" key="2">
    <source>
        <dbReference type="EMBL" id="GAA0511726.1"/>
    </source>
</evidence>
<evidence type="ECO:0000256" key="1">
    <source>
        <dbReference type="ARBA" id="ARBA00010169"/>
    </source>
</evidence>
<dbReference type="Pfam" id="PF03091">
    <property type="entry name" value="CutA1"/>
    <property type="match status" value="1"/>
</dbReference>
<dbReference type="SUPFAM" id="SSF54913">
    <property type="entry name" value="GlnB-like"/>
    <property type="match status" value="1"/>
</dbReference>
<protein>
    <recommendedName>
        <fullName evidence="4">Divalent-cation tolerance protein CutA</fullName>
    </recommendedName>
</protein>
<dbReference type="InterPro" id="IPR015867">
    <property type="entry name" value="N-reg_PII/ATP_PRibTrfase_C"/>
</dbReference>
<dbReference type="Proteomes" id="UP001501576">
    <property type="component" value="Unassembled WGS sequence"/>
</dbReference>
<accession>A0ABP3M5Q5</accession>
<evidence type="ECO:0008006" key="4">
    <source>
        <dbReference type="Google" id="ProtNLM"/>
    </source>
</evidence>
<organism evidence="2 3">
    <name type="scientific">Streptomyces mordarskii</name>
    <dbReference type="NCBI Taxonomy" id="1226758"/>
    <lineage>
        <taxon>Bacteria</taxon>
        <taxon>Bacillati</taxon>
        <taxon>Actinomycetota</taxon>
        <taxon>Actinomycetes</taxon>
        <taxon>Kitasatosporales</taxon>
        <taxon>Streptomycetaceae</taxon>
        <taxon>Streptomyces</taxon>
    </lineage>
</organism>
<comment type="similarity">
    <text evidence="1">Belongs to the CutA family.</text>
</comment>
<proteinExistence type="inferred from homology"/>
<dbReference type="InterPro" id="IPR011322">
    <property type="entry name" value="N-reg_PII-like_a/b"/>
</dbReference>
<evidence type="ECO:0000313" key="3">
    <source>
        <dbReference type="Proteomes" id="UP001501576"/>
    </source>
</evidence>
<dbReference type="InterPro" id="IPR004323">
    <property type="entry name" value="Ion_tolerance_CutA"/>
</dbReference>
<keyword evidence="3" id="KW-1185">Reference proteome</keyword>
<sequence length="117" mass="12318">MTDFLQVATATEGREEAEKLAGSVVTARLAAGARIVGPVVSVFWHQGEFGTGEERQLLFKTRADRYADLRTHLPMLTRSADRGARALPGRAPAGWSGAGGLVKCQGSGWSLPPAGSP</sequence>
<gene>
    <name evidence="2" type="ORF">GCM10010390_12850</name>
</gene>
<name>A0ABP3M5Q5_9ACTN</name>
<dbReference type="Gene3D" id="3.30.70.120">
    <property type="match status" value="1"/>
</dbReference>